<proteinExistence type="predicted"/>
<feature type="region of interest" description="Disordered" evidence="1">
    <location>
        <begin position="238"/>
        <end position="294"/>
    </location>
</feature>
<evidence type="ECO:0000313" key="3">
    <source>
        <dbReference type="Proteomes" id="UP001341840"/>
    </source>
</evidence>
<organism evidence="2 3">
    <name type="scientific">Stylosanthes scabra</name>
    <dbReference type="NCBI Taxonomy" id="79078"/>
    <lineage>
        <taxon>Eukaryota</taxon>
        <taxon>Viridiplantae</taxon>
        <taxon>Streptophyta</taxon>
        <taxon>Embryophyta</taxon>
        <taxon>Tracheophyta</taxon>
        <taxon>Spermatophyta</taxon>
        <taxon>Magnoliopsida</taxon>
        <taxon>eudicotyledons</taxon>
        <taxon>Gunneridae</taxon>
        <taxon>Pentapetalae</taxon>
        <taxon>rosids</taxon>
        <taxon>fabids</taxon>
        <taxon>Fabales</taxon>
        <taxon>Fabaceae</taxon>
        <taxon>Papilionoideae</taxon>
        <taxon>50 kb inversion clade</taxon>
        <taxon>dalbergioids sensu lato</taxon>
        <taxon>Dalbergieae</taxon>
        <taxon>Pterocarpus clade</taxon>
        <taxon>Stylosanthes</taxon>
    </lineage>
</organism>
<sequence length="325" mass="37624">MLRTSAIEIDYEKRMFKRAFALFIEKSFLCPASSANISPKHLLVIRDIENTQTRNWAHHVNNFLVNRITEFKEKERKAVKGCHFVLMIIYFKERYFGKTMEKRETRPPWTAYWTGDELRKKIGLEVSEPTNLKKKDHNQNLEQNLMFRNQNSHKDNKGGINTVIEDVARTEIEAQIQACKEAQAHITEPEPDKNVVMQAYKVVERIIEARIAYLNEDDAEIQACEEIEAKIDELNKNEAENKASEEDGAGIGDLKEDKESSDNNKLEKPPQKGIDDFDRPSFDLGIDDPTQKEHVQKQSIVELYDLDEFLEDQSPETPAVLVTKK</sequence>
<feature type="compositionally biased region" description="Basic and acidic residues" evidence="1">
    <location>
        <begin position="253"/>
        <end position="281"/>
    </location>
</feature>
<reference evidence="2 3" key="1">
    <citation type="journal article" date="2023" name="Plants (Basel)">
        <title>Bridging the Gap: Combining Genomics and Transcriptomics Approaches to Understand Stylosanthes scabra, an Orphan Legume from the Brazilian Caatinga.</title>
        <authorList>
            <person name="Ferreira-Neto J.R.C."/>
            <person name="da Silva M.D."/>
            <person name="Binneck E."/>
            <person name="de Melo N.F."/>
            <person name="da Silva R.H."/>
            <person name="de Melo A.L.T.M."/>
            <person name="Pandolfi V."/>
            <person name="Bustamante F.O."/>
            <person name="Brasileiro-Vidal A.C."/>
            <person name="Benko-Iseppon A.M."/>
        </authorList>
    </citation>
    <scope>NUCLEOTIDE SEQUENCE [LARGE SCALE GENOMIC DNA]</scope>
    <source>
        <tissue evidence="2">Leaves</tissue>
    </source>
</reference>
<name>A0ABU6ULS9_9FABA</name>
<gene>
    <name evidence="2" type="ORF">PIB30_054572</name>
</gene>
<evidence type="ECO:0000313" key="2">
    <source>
        <dbReference type="EMBL" id="MED6160783.1"/>
    </source>
</evidence>
<evidence type="ECO:0000256" key="1">
    <source>
        <dbReference type="SAM" id="MobiDB-lite"/>
    </source>
</evidence>
<keyword evidence="3" id="KW-1185">Reference proteome</keyword>
<dbReference type="PANTHER" id="PTHR34835">
    <property type="entry name" value="OS07G0283600 PROTEIN-RELATED"/>
    <property type="match status" value="1"/>
</dbReference>
<comment type="caution">
    <text evidence="2">The sequence shown here is derived from an EMBL/GenBank/DDBJ whole genome shotgun (WGS) entry which is preliminary data.</text>
</comment>
<dbReference type="PANTHER" id="PTHR34835:SF34">
    <property type="entry name" value="OS08G0555500 PROTEIN"/>
    <property type="match status" value="1"/>
</dbReference>
<dbReference type="Proteomes" id="UP001341840">
    <property type="component" value="Unassembled WGS sequence"/>
</dbReference>
<protein>
    <submittedName>
        <fullName evidence="2">Uncharacterized protein</fullName>
    </submittedName>
</protein>
<accession>A0ABU6ULS9</accession>
<dbReference type="EMBL" id="JASCZI010121246">
    <property type="protein sequence ID" value="MED6160783.1"/>
    <property type="molecule type" value="Genomic_DNA"/>
</dbReference>